<dbReference type="PRINTS" id="PR00315">
    <property type="entry name" value="ELONGATNFCT"/>
</dbReference>
<dbReference type="Pfam" id="PF14492">
    <property type="entry name" value="EFG_III"/>
    <property type="match status" value="1"/>
</dbReference>
<evidence type="ECO:0000313" key="11">
    <source>
        <dbReference type="Proteomes" id="UP000093080"/>
    </source>
</evidence>
<dbReference type="InterPro" id="IPR035649">
    <property type="entry name" value="EFG_V"/>
</dbReference>
<dbReference type="NCBIfam" id="TIGR00484">
    <property type="entry name" value="EF-G"/>
    <property type="match status" value="1"/>
</dbReference>
<comment type="similarity">
    <text evidence="1 7">Belongs to the TRAFAC class translation factor GTPase superfamily. Classic translation factor GTPase family. EF-G/EF-2 subfamily.</text>
</comment>
<dbReference type="PANTHER" id="PTHR43261">
    <property type="entry name" value="TRANSLATION ELONGATION FACTOR G-RELATED"/>
    <property type="match status" value="1"/>
</dbReference>
<dbReference type="AlphaFoldDB" id="A0A1B9F5N6"/>
<dbReference type="Pfam" id="PF00679">
    <property type="entry name" value="EFG_C"/>
    <property type="match status" value="1"/>
</dbReference>
<feature type="domain" description="Tr-type G" evidence="9">
    <location>
        <begin position="8"/>
        <end position="283"/>
    </location>
</feature>
<comment type="caution">
    <text evidence="10">The sequence shown here is derived from an EMBL/GenBank/DDBJ whole genome shotgun (WGS) entry which is preliminary data.</text>
</comment>
<dbReference type="InterPro" id="IPR027417">
    <property type="entry name" value="P-loop_NTPase"/>
</dbReference>
<evidence type="ECO:0000259" key="9">
    <source>
        <dbReference type="PROSITE" id="PS51722"/>
    </source>
</evidence>
<dbReference type="CDD" id="cd01680">
    <property type="entry name" value="EFG_like_IV"/>
    <property type="match status" value="1"/>
</dbReference>
<dbReference type="InterPro" id="IPR031157">
    <property type="entry name" value="G_TR_CS"/>
</dbReference>
<dbReference type="CDD" id="cd04088">
    <property type="entry name" value="EFG_mtEFG_II"/>
    <property type="match status" value="1"/>
</dbReference>
<feature type="binding site" evidence="7">
    <location>
        <begin position="135"/>
        <end position="138"/>
    </location>
    <ligand>
        <name>GTP</name>
        <dbReference type="ChEBI" id="CHEBI:37565"/>
    </ligand>
</feature>
<dbReference type="Proteomes" id="UP000093080">
    <property type="component" value="Unassembled WGS sequence"/>
</dbReference>
<dbReference type="FunFam" id="2.40.30.10:FF:000006">
    <property type="entry name" value="Elongation factor G"/>
    <property type="match status" value="1"/>
</dbReference>
<dbReference type="Gene3D" id="3.40.50.300">
    <property type="entry name" value="P-loop containing nucleotide triphosphate hydrolases"/>
    <property type="match status" value="1"/>
</dbReference>
<protein>
    <recommendedName>
        <fullName evidence="7 8">Elongation factor G</fullName>
        <shortName evidence="7">EF-G</shortName>
    </recommendedName>
</protein>
<reference evidence="10 11" key="1">
    <citation type="submission" date="2016-06" db="EMBL/GenBank/DDBJ databases">
        <title>Respiratory ammonification of nitrate coupled to the oxidation of elemental sulfur in deep-sea autotrophic thermophilic bacteria.</title>
        <authorList>
            <person name="Slobodkina G.B."/>
            <person name="Mardanov A.V."/>
            <person name="Ravin N.V."/>
            <person name="Frolova A.A."/>
            <person name="Viryasiv M.B."/>
            <person name="Chernyh N.A."/>
            <person name="Bonch-Osmolovskaya E.A."/>
            <person name="Slobodkin A.I."/>
        </authorList>
    </citation>
    <scope>NUCLEOTIDE SEQUENCE [LARGE SCALE GENOMIC DNA]</scope>
    <source>
        <strain evidence="10 11">S69</strain>
    </source>
</reference>
<dbReference type="Gene3D" id="3.30.70.240">
    <property type="match status" value="1"/>
</dbReference>
<dbReference type="NCBIfam" id="TIGR00231">
    <property type="entry name" value="small_GTP"/>
    <property type="match status" value="1"/>
</dbReference>
<dbReference type="STRING" id="1156395.DBT_1611"/>
<keyword evidence="7" id="KW-0963">Cytoplasm</keyword>
<feature type="binding site" evidence="7">
    <location>
        <begin position="81"/>
        <end position="85"/>
    </location>
    <ligand>
        <name>GTP</name>
        <dbReference type="ChEBI" id="CHEBI:37565"/>
    </ligand>
</feature>
<dbReference type="SUPFAM" id="SSF54211">
    <property type="entry name" value="Ribosomal protein S5 domain 2-like"/>
    <property type="match status" value="1"/>
</dbReference>
<dbReference type="HAMAP" id="MF_00054_B">
    <property type="entry name" value="EF_G_EF_2_B"/>
    <property type="match status" value="1"/>
</dbReference>
<dbReference type="Gene3D" id="3.30.70.870">
    <property type="entry name" value="Elongation Factor G (Translational Gtpase), domain 3"/>
    <property type="match status" value="1"/>
</dbReference>
<evidence type="ECO:0000256" key="8">
    <source>
        <dbReference type="NCBIfam" id="TIGR00484"/>
    </source>
</evidence>
<dbReference type="InterPro" id="IPR041095">
    <property type="entry name" value="EFG_II"/>
</dbReference>
<dbReference type="InterPro" id="IPR009022">
    <property type="entry name" value="EFG_III"/>
</dbReference>
<dbReference type="FunFam" id="3.30.70.240:FF:000001">
    <property type="entry name" value="Elongation factor G"/>
    <property type="match status" value="1"/>
</dbReference>
<sequence>MAGEGKIKKIRNIGIIAHIDAGKTTLTERILYYTGKTHRIGEVHDGQATMDWMPEEQERGITITSAVTTCFWRDSEIHIIDTPGHVDFTIEVERSLRVLDGAIGVFCAVGCVEPQSETVWHQADKYRVPKMAFINKMDRLGANFWGAIEEMKEKLGANPLVLTIPYGAEDDFKGVFDVIKKKLILWDEESLGQKFEELPVPPDFEEEVEKAHQELLESLADLNEDIMEKYLNEEPIEDKLIHKAIREATIGLKGVPVFCGSALKNKGVQPVLDGISRYLPSPLDIPPVKGTDPKTGEEITRPSKFDAPLSALAFKVQMDQGRKMTFVRVYSGVLKAGEEVFNPGKNKKERVARLLQMHANKRERIQEAGAGSIVAVMGLKHTVTGDTICDPKNPILLEPIEAYQPVISVAVEPKTSKDQDKVDLALSKLAEEDPTFKVRYDEDTGQTIISGMGELHLDVLTHRLLREFNAPVRVGKPQVVYRETITKEAEVSEQFDREIAGTRQVASIVIRAVPRPRGSGNLVRSEIDPSLLPEGYEELILDALRQGLESGVLRGYPMEDVEVVLKDATFHEGLSTEIAFRAAASQALRKALEDGDPVLLEPMMKLEILVPDEFLGDCIGDLNSRNGKIEEISPRGAVQVVKAICPLANLFGYSTALRSLTQGRATFTMVFSHFDEQKA</sequence>
<name>A0A1B9F5N6_9BACT</name>
<dbReference type="GO" id="GO:0005737">
    <property type="term" value="C:cytoplasm"/>
    <property type="evidence" value="ECO:0007669"/>
    <property type="project" value="UniProtKB-SubCell"/>
</dbReference>
<evidence type="ECO:0000313" key="10">
    <source>
        <dbReference type="EMBL" id="OCC15125.1"/>
    </source>
</evidence>
<dbReference type="Gene3D" id="3.30.230.10">
    <property type="match status" value="1"/>
</dbReference>
<dbReference type="CDD" id="cd03713">
    <property type="entry name" value="EFG_mtEFG_C"/>
    <property type="match status" value="1"/>
</dbReference>
<dbReference type="SUPFAM" id="SSF50447">
    <property type="entry name" value="Translation proteins"/>
    <property type="match status" value="1"/>
</dbReference>
<keyword evidence="11" id="KW-1185">Reference proteome</keyword>
<dbReference type="GO" id="GO:0003924">
    <property type="term" value="F:GTPase activity"/>
    <property type="evidence" value="ECO:0007669"/>
    <property type="project" value="InterPro"/>
</dbReference>
<dbReference type="InterPro" id="IPR000795">
    <property type="entry name" value="T_Tr_GTP-bd_dom"/>
</dbReference>
<keyword evidence="3 7" id="KW-0251">Elongation factor</keyword>
<dbReference type="FunFam" id="3.40.50.300:FF:000029">
    <property type="entry name" value="Elongation factor G"/>
    <property type="match status" value="1"/>
</dbReference>
<dbReference type="GO" id="GO:0003746">
    <property type="term" value="F:translation elongation factor activity"/>
    <property type="evidence" value="ECO:0007669"/>
    <property type="project" value="UniProtKB-UniRule"/>
</dbReference>
<dbReference type="InterPro" id="IPR035647">
    <property type="entry name" value="EFG_III/V"/>
</dbReference>
<proteinExistence type="inferred from homology"/>
<dbReference type="InterPro" id="IPR000640">
    <property type="entry name" value="EFG_V-like"/>
</dbReference>
<dbReference type="InterPro" id="IPR020568">
    <property type="entry name" value="Ribosomal_Su5_D2-typ_SF"/>
</dbReference>
<dbReference type="SMART" id="SM00838">
    <property type="entry name" value="EFG_C"/>
    <property type="match status" value="1"/>
</dbReference>
<dbReference type="EMBL" id="MAGO01000007">
    <property type="protein sequence ID" value="OCC15125.1"/>
    <property type="molecule type" value="Genomic_DNA"/>
</dbReference>
<keyword evidence="2 7" id="KW-0547">Nucleotide-binding</keyword>
<dbReference type="OrthoDB" id="9760518at2"/>
<keyword evidence="4 7" id="KW-0648">Protein biosynthesis</keyword>
<dbReference type="PROSITE" id="PS51722">
    <property type="entry name" value="G_TR_2"/>
    <property type="match status" value="1"/>
</dbReference>
<dbReference type="InterPro" id="IPR053905">
    <property type="entry name" value="EF-G-like_DII"/>
</dbReference>
<evidence type="ECO:0000256" key="1">
    <source>
        <dbReference type="ARBA" id="ARBA00005870"/>
    </source>
</evidence>
<dbReference type="Pfam" id="PF00009">
    <property type="entry name" value="GTP_EFTU"/>
    <property type="match status" value="1"/>
</dbReference>
<dbReference type="PANTHER" id="PTHR43261:SF1">
    <property type="entry name" value="RIBOSOME-RELEASING FACTOR 2, MITOCHONDRIAL"/>
    <property type="match status" value="1"/>
</dbReference>
<dbReference type="InterPro" id="IPR005225">
    <property type="entry name" value="Small_GTP-bd"/>
</dbReference>
<dbReference type="NCBIfam" id="NF009381">
    <property type="entry name" value="PRK12740.1-5"/>
    <property type="match status" value="1"/>
</dbReference>
<dbReference type="PATRIC" id="fig|1156395.6.peg.1628"/>
<dbReference type="RefSeq" id="WP_067618685.1">
    <property type="nucleotide sequence ID" value="NZ_MAGO01000007.1"/>
</dbReference>
<dbReference type="FunFam" id="3.30.70.870:FF:000001">
    <property type="entry name" value="Elongation factor G"/>
    <property type="match status" value="1"/>
</dbReference>
<accession>A0A1B9F5N6</accession>
<dbReference type="PROSITE" id="PS00301">
    <property type="entry name" value="G_TR_1"/>
    <property type="match status" value="1"/>
</dbReference>
<evidence type="ECO:0000256" key="3">
    <source>
        <dbReference type="ARBA" id="ARBA00022768"/>
    </source>
</evidence>
<gene>
    <name evidence="7" type="primary">fusA</name>
    <name evidence="10" type="ORF">DBT_1611</name>
</gene>
<dbReference type="CDD" id="cd01886">
    <property type="entry name" value="EF-G"/>
    <property type="match status" value="1"/>
</dbReference>
<organism evidence="10 11">
    <name type="scientific">Dissulfuribacter thermophilus</name>
    <dbReference type="NCBI Taxonomy" id="1156395"/>
    <lineage>
        <taxon>Bacteria</taxon>
        <taxon>Pseudomonadati</taxon>
        <taxon>Thermodesulfobacteriota</taxon>
        <taxon>Dissulfuribacteria</taxon>
        <taxon>Dissulfuribacterales</taxon>
        <taxon>Dissulfuribacteraceae</taxon>
        <taxon>Dissulfuribacter</taxon>
    </lineage>
</organism>
<comment type="subcellular location">
    <subcellularLocation>
        <location evidence="7">Cytoplasm</location>
    </subcellularLocation>
</comment>
<dbReference type="GO" id="GO:0032790">
    <property type="term" value="P:ribosome disassembly"/>
    <property type="evidence" value="ECO:0007669"/>
    <property type="project" value="TreeGrafter"/>
</dbReference>
<evidence type="ECO:0000256" key="4">
    <source>
        <dbReference type="ARBA" id="ARBA00022917"/>
    </source>
</evidence>
<dbReference type="GO" id="GO:0005525">
    <property type="term" value="F:GTP binding"/>
    <property type="evidence" value="ECO:0007669"/>
    <property type="project" value="UniProtKB-UniRule"/>
</dbReference>
<evidence type="ECO:0000256" key="7">
    <source>
        <dbReference type="HAMAP-Rule" id="MF_00054"/>
    </source>
</evidence>
<dbReference type="SUPFAM" id="SSF54980">
    <property type="entry name" value="EF-G C-terminal domain-like"/>
    <property type="match status" value="2"/>
</dbReference>
<dbReference type="SMART" id="SM00889">
    <property type="entry name" value="EFG_IV"/>
    <property type="match status" value="1"/>
</dbReference>
<dbReference type="Pfam" id="PF03764">
    <property type="entry name" value="EFG_IV"/>
    <property type="match status" value="1"/>
</dbReference>
<evidence type="ECO:0000256" key="6">
    <source>
        <dbReference type="ARBA" id="ARBA00024731"/>
    </source>
</evidence>
<dbReference type="InterPro" id="IPR005517">
    <property type="entry name" value="Transl_elong_EFG/EF2_IV"/>
</dbReference>
<dbReference type="InterPro" id="IPR009000">
    <property type="entry name" value="Transl_B-barrel_sf"/>
</dbReference>
<dbReference type="Gene3D" id="2.40.30.10">
    <property type="entry name" value="Translation factors"/>
    <property type="match status" value="1"/>
</dbReference>
<dbReference type="InterPro" id="IPR014721">
    <property type="entry name" value="Ribsml_uS5_D2-typ_fold_subgr"/>
</dbReference>
<dbReference type="CDD" id="cd16262">
    <property type="entry name" value="EFG_III"/>
    <property type="match status" value="1"/>
</dbReference>
<comment type="function">
    <text evidence="6 7">Catalyzes the GTP-dependent ribosomal translocation step during translation elongation. During this step, the ribosome changes from the pre-translocational (PRE) to the post-translocational (POST) state as the newly formed A-site-bound peptidyl-tRNA and P-site-bound deacylated tRNA move to the P and E sites, respectively. Catalyzes the coordinated movement of the two tRNA molecules, the mRNA and conformational changes in the ribosome.</text>
</comment>
<feature type="binding site" evidence="7">
    <location>
        <begin position="17"/>
        <end position="24"/>
    </location>
    <ligand>
        <name>GTP</name>
        <dbReference type="ChEBI" id="CHEBI:37565"/>
    </ligand>
</feature>
<keyword evidence="5 7" id="KW-0342">GTP-binding</keyword>
<evidence type="ECO:0000256" key="5">
    <source>
        <dbReference type="ARBA" id="ARBA00023134"/>
    </source>
</evidence>
<evidence type="ECO:0000256" key="2">
    <source>
        <dbReference type="ARBA" id="ARBA00022741"/>
    </source>
</evidence>
<dbReference type="InterPro" id="IPR004540">
    <property type="entry name" value="Transl_elong_EFG/EF2"/>
</dbReference>
<dbReference type="Pfam" id="PF22042">
    <property type="entry name" value="EF-G_D2"/>
    <property type="match status" value="1"/>
</dbReference>
<dbReference type="SUPFAM" id="SSF52540">
    <property type="entry name" value="P-loop containing nucleoside triphosphate hydrolases"/>
    <property type="match status" value="1"/>
</dbReference>